<keyword evidence="4" id="KW-1185">Reference proteome</keyword>
<evidence type="ECO:0000256" key="1">
    <source>
        <dbReference type="SAM" id="MobiDB-lite"/>
    </source>
</evidence>
<sequence length="136" mass="14104">MMIAQCLLVAGIAAVAVSIPVTQEEYARYIAQQQTEKGQPIRRPVLLQVVPAGGAAYQTGCGITATSLPTASRLPTTARCLPATARRIPTTARRIPTAARRVPVTSDLPATGRVPTTGTTVPAVCPTTSTTPKGPD</sequence>
<keyword evidence="2" id="KW-0732">Signal</keyword>
<evidence type="ECO:0000313" key="4">
    <source>
        <dbReference type="Proteomes" id="UP001154329"/>
    </source>
</evidence>
<evidence type="ECO:0000256" key="2">
    <source>
        <dbReference type="SAM" id="SignalP"/>
    </source>
</evidence>
<organism evidence="3 4">
    <name type="scientific">Aphis gossypii</name>
    <name type="common">Cotton aphid</name>
    <dbReference type="NCBI Taxonomy" id="80765"/>
    <lineage>
        <taxon>Eukaryota</taxon>
        <taxon>Metazoa</taxon>
        <taxon>Ecdysozoa</taxon>
        <taxon>Arthropoda</taxon>
        <taxon>Hexapoda</taxon>
        <taxon>Insecta</taxon>
        <taxon>Pterygota</taxon>
        <taxon>Neoptera</taxon>
        <taxon>Paraneoptera</taxon>
        <taxon>Hemiptera</taxon>
        <taxon>Sternorrhyncha</taxon>
        <taxon>Aphidomorpha</taxon>
        <taxon>Aphidoidea</taxon>
        <taxon>Aphididae</taxon>
        <taxon>Aphidini</taxon>
        <taxon>Aphis</taxon>
        <taxon>Aphis</taxon>
    </lineage>
</organism>
<feature type="compositionally biased region" description="Low complexity" evidence="1">
    <location>
        <begin position="96"/>
        <end position="128"/>
    </location>
</feature>
<protein>
    <submittedName>
        <fullName evidence="3">Uncharacterized protein</fullName>
    </submittedName>
</protein>
<reference evidence="3" key="2">
    <citation type="submission" date="2022-10" db="EMBL/GenBank/DDBJ databases">
        <authorList>
            <consortium name="ENA_rothamsted_submissions"/>
            <consortium name="culmorum"/>
            <person name="King R."/>
        </authorList>
    </citation>
    <scope>NUCLEOTIDE SEQUENCE</scope>
</reference>
<name>A0A9P0J344_APHGO</name>
<evidence type="ECO:0000313" key="3">
    <source>
        <dbReference type="EMBL" id="CAH1725841.1"/>
    </source>
</evidence>
<dbReference type="EMBL" id="OU899035">
    <property type="protein sequence ID" value="CAH1725841.1"/>
    <property type="molecule type" value="Genomic_DNA"/>
</dbReference>
<accession>A0A9P0J344</accession>
<dbReference type="Proteomes" id="UP001154329">
    <property type="component" value="Chromosome 2"/>
</dbReference>
<reference evidence="3" key="1">
    <citation type="submission" date="2022-02" db="EMBL/GenBank/DDBJ databases">
        <authorList>
            <person name="King R."/>
        </authorList>
    </citation>
    <scope>NUCLEOTIDE SEQUENCE</scope>
</reference>
<proteinExistence type="predicted"/>
<feature type="region of interest" description="Disordered" evidence="1">
    <location>
        <begin position="96"/>
        <end position="136"/>
    </location>
</feature>
<gene>
    <name evidence="3" type="ORF">APHIGO_LOCUS6845</name>
</gene>
<feature type="chain" id="PRO_5040370870" evidence="2">
    <location>
        <begin position="19"/>
        <end position="136"/>
    </location>
</feature>
<dbReference type="AlphaFoldDB" id="A0A9P0J344"/>
<feature type="signal peptide" evidence="2">
    <location>
        <begin position="1"/>
        <end position="18"/>
    </location>
</feature>